<dbReference type="SUPFAM" id="SSF158837">
    <property type="entry name" value="AGR C 984p-like"/>
    <property type="match status" value="2"/>
</dbReference>
<evidence type="ECO:0000313" key="2">
    <source>
        <dbReference type="Proteomes" id="UP000317496"/>
    </source>
</evidence>
<dbReference type="RefSeq" id="WP_144258391.1">
    <property type="nucleotide sequence ID" value="NZ_CP041636.1"/>
</dbReference>
<dbReference type="AlphaFoldDB" id="A0A516H6P1"/>
<keyword evidence="2" id="KW-1185">Reference proteome</keyword>
<proteinExistence type="predicted"/>
<organism evidence="1 2">
    <name type="scientific">Ferrovibrio terrae</name>
    <dbReference type="NCBI Taxonomy" id="2594003"/>
    <lineage>
        <taxon>Bacteria</taxon>
        <taxon>Pseudomonadati</taxon>
        <taxon>Pseudomonadota</taxon>
        <taxon>Alphaproteobacteria</taxon>
        <taxon>Rhodospirillales</taxon>
        <taxon>Rhodospirillaceae</taxon>
        <taxon>Ferrovibrio</taxon>
    </lineage>
</organism>
<gene>
    <name evidence="1" type="ORF">FNB15_19865</name>
</gene>
<dbReference type="EMBL" id="CP041636">
    <property type="protein sequence ID" value="QDO99395.1"/>
    <property type="molecule type" value="Genomic_DNA"/>
</dbReference>
<dbReference type="Proteomes" id="UP000317496">
    <property type="component" value="Chromosome"/>
</dbReference>
<dbReference type="Gene3D" id="1.10.3700.10">
    <property type="entry name" value="AGR C 984p-like"/>
    <property type="match status" value="2"/>
</dbReference>
<dbReference type="KEGG" id="fer:FNB15_19865"/>
<sequence length="481" mass="53530">MAIDLSVLISGASTTVSTVSPMAMYKKLQKLAEENSGASDIEQAKEKADAATREIDNAAIRVRNKQYKLQNVQVQDDAMFYKNRVATATTVDELINDDRFLRVLASANGFDDMYLHDRQRLRDILRSDVNDPSSVARTGTLKELELAQKYNFGATGDQYDTEGNPISVSAGGVVNVSGDGTALPAGLARMKGLVVDYAGNAAVTPATADAPSQLVRTLGPSASDVTTYTRKETKALLQEKVAPEKSSVSAVYEFEGTEFQKFRERKDVQKDIEYFKENIGTIKSVDELFENQNHRLLKFVLSAYDLESEAQYPGKIRKILESDLTDIDSLANRFKDPRFLQLTKDLNLNFMGVTKLQLGSTIQDLTSRYERVAYEKHLDEQAPGVRAAIEFNRRIKDVTLTAQLLGDNVLREVVTVANNIPKEIAYQEVESQVTAVERKVDLNSLKSDQNEREKMVMRYLTFKDGGYTAASSKSYLTNLFG</sequence>
<evidence type="ECO:0000313" key="1">
    <source>
        <dbReference type="EMBL" id="QDO99395.1"/>
    </source>
</evidence>
<dbReference type="InterPro" id="IPR010626">
    <property type="entry name" value="DUF1217"/>
</dbReference>
<reference evidence="1 2" key="1">
    <citation type="submission" date="2019-07" db="EMBL/GenBank/DDBJ databases">
        <title>Genome sequencing for Ferrovibrio sp. K5.</title>
        <authorList>
            <person name="Park S.-J."/>
        </authorList>
    </citation>
    <scope>NUCLEOTIDE SEQUENCE [LARGE SCALE GENOMIC DNA]</scope>
    <source>
        <strain evidence="1 2">K5</strain>
    </source>
</reference>
<dbReference type="InterPro" id="IPR023157">
    <property type="entry name" value="AGR-C-984p-like_sf"/>
</dbReference>
<dbReference type="Pfam" id="PF06748">
    <property type="entry name" value="DUF1217"/>
    <property type="match status" value="1"/>
</dbReference>
<accession>A0A516H6P1</accession>
<protein>
    <submittedName>
        <fullName evidence="1">DUF1217 domain-containing protein</fullName>
    </submittedName>
</protein>
<dbReference type="OrthoDB" id="7824597at2"/>
<name>A0A516H6P1_9PROT</name>